<dbReference type="GO" id="GO:0060079">
    <property type="term" value="P:excitatory postsynaptic potential"/>
    <property type="evidence" value="ECO:0007669"/>
    <property type="project" value="TreeGrafter"/>
</dbReference>
<dbReference type="GO" id="GO:0043204">
    <property type="term" value="C:perikaryon"/>
    <property type="evidence" value="ECO:0007669"/>
    <property type="project" value="TreeGrafter"/>
</dbReference>
<dbReference type="GO" id="GO:0005184">
    <property type="term" value="F:neuropeptide hormone activity"/>
    <property type="evidence" value="ECO:0007669"/>
    <property type="project" value="InterPro"/>
</dbReference>
<accession>A0A7J7Z6F1</accession>
<dbReference type="Pfam" id="PF15085">
    <property type="entry name" value="NPFF"/>
    <property type="match status" value="1"/>
</dbReference>
<evidence type="ECO:0000313" key="3">
    <source>
        <dbReference type="Proteomes" id="UP000527355"/>
    </source>
</evidence>
<dbReference type="GO" id="GO:0043679">
    <property type="term" value="C:axon terminus"/>
    <property type="evidence" value="ECO:0007669"/>
    <property type="project" value="TreeGrafter"/>
</dbReference>
<dbReference type="InterPro" id="IPR008065">
    <property type="entry name" value="NPFF"/>
</dbReference>
<dbReference type="Proteomes" id="UP000527355">
    <property type="component" value="Unassembled WGS sequence"/>
</dbReference>
<proteinExistence type="predicted"/>
<protein>
    <submittedName>
        <fullName evidence="2">Uncharacterized protein</fullName>
    </submittedName>
</protein>
<organism evidence="2 3">
    <name type="scientific">Myotis myotis</name>
    <name type="common">Greater mouse-eared bat</name>
    <name type="synonym">Vespertilio myotis</name>
    <dbReference type="NCBI Taxonomy" id="51298"/>
    <lineage>
        <taxon>Eukaryota</taxon>
        <taxon>Metazoa</taxon>
        <taxon>Chordata</taxon>
        <taxon>Craniata</taxon>
        <taxon>Vertebrata</taxon>
        <taxon>Euteleostomi</taxon>
        <taxon>Mammalia</taxon>
        <taxon>Eutheria</taxon>
        <taxon>Laurasiatheria</taxon>
        <taxon>Chiroptera</taxon>
        <taxon>Yangochiroptera</taxon>
        <taxon>Vespertilionidae</taxon>
        <taxon>Myotis</taxon>
    </lineage>
</organism>
<dbReference type="PRINTS" id="PR01682">
    <property type="entry name" value="FMRFAMIDEPEP"/>
</dbReference>
<dbReference type="PANTHER" id="PTHR15044:SF0">
    <property type="entry name" value="PRO-FMRFAMIDE-RELATED NEUROPEPTIDE FF"/>
    <property type="match status" value="1"/>
</dbReference>
<gene>
    <name evidence="2" type="ORF">mMyoMyo1_014066</name>
</gene>
<evidence type="ECO:0000313" key="2">
    <source>
        <dbReference type="EMBL" id="KAF6369847.1"/>
    </source>
</evidence>
<dbReference type="GO" id="GO:0098794">
    <property type="term" value="C:postsynapse"/>
    <property type="evidence" value="ECO:0007669"/>
    <property type="project" value="GOC"/>
</dbReference>
<feature type="region of interest" description="Disordered" evidence="1">
    <location>
        <begin position="1"/>
        <end position="71"/>
    </location>
</feature>
<feature type="compositionally biased region" description="Polar residues" evidence="1">
    <location>
        <begin position="57"/>
        <end position="68"/>
    </location>
</feature>
<comment type="caution">
    <text evidence="2">The sequence shown here is derived from an EMBL/GenBank/DDBJ whole genome shotgun (WGS) entry which is preliminary data.</text>
</comment>
<sequence>MCLCHRRKTPDPARHRMPRPLRHSYSPCSRPCRDPAGAPPSRFSPKAEDGSLLRFGRNTQGSGSNNRLITRAGEGLSTPFWSLAAPQRFGKK</sequence>
<dbReference type="AlphaFoldDB" id="A0A7J7Z6F1"/>
<dbReference type="PANTHER" id="PTHR15044">
    <property type="entry name" value="NEUROPEPTIDE FF"/>
    <property type="match status" value="1"/>
</dbReference>
<keyword evidence="3" id="KW-1185">Reference proteome</keyword>
<name>A0A7J7Z6F1_MYOMY</name>
<dbReference type="GO" id="GO:0030425">
    <property type="term" value="C:dendrite"/>
    <property type="evidence" value="ECO:0007669"/>
    <property type="project" value="TreeGrafter"/>
</dbReference>
<dbReference type="GO" id="GO:0001664">
    <property type="term" value="F:G protein-coupled receptor binding"/>
    <property type="evidence" value="ECO:0007669"/>
    <property type="project" value="TreeGrafter"/>
</dbReference>
<dbReference type="GO" id="GO:0005615">
    <property type="term" value="C:extracellular space"/>
    <property type="evidence" value="ECO:0007669"/>
    <property type="project" value="TreeGrafter"/>
</dbReference>
<reference evidence="2 3" key="1">
    <citation type="journal article" date="2020" name="Nature">
        <title>Six reference-quality genomes reveal evolution of bat adaptations.</title>
        <authorList>
            <person name="Jebb D."/>
            <person name="Huang Z."/>
            <person name="Pippel M."/>
            <person name="Hughes G.M."/>
            <person name="Lavrichenko K."/>
            <person name="Devanna P."/>
            <person name="Winkler S."/>
            <person name="Jermiin L.S."/>
            <person name="Skirmuntt E.C."/>
            <person name="Katzourakis A."/>
            <person name="Burkitt-Gray L."/>
            <person name="Ray D.A."/>
            <person name="Sullivan K.A.M."/>
            <person name="Roscito J.G."/>
            <person name="Kirilenko B.M."/>
            <person name="Davalos L.M."/>
            <person name="Corthals A.P."/>
            <person name="Power M.L."/>
            <person name="Jones G."/>
            <person name="Ransome R.D."/>
            <person name="Dechmann D.K.N."/>
            <person name="Locatelli A.G."/>
            <person name="Puechmaille S.J."/>
            <person name="Fedrigo O."/>
            <person name="Jarvis E.D."/>
            <person name="Hiller M."/>
            <person name="Vernes S.C."/>
            <person name="Myers E.W."/>
            <person name="Teeling E.C."/>
        </authorList>
    </citation>
    <scope>NUCLEOTIDE SEQUENCE [LARGE SCALE GENOMIC DNA]</scope>
    <source>
        <strain evidence="2">MMyoMyo1</strain>
        <tissue evidence="2">Flight muscle</tissue>
    </source>
</reference>
<dbReference type="EMBL" id="JABWUV010000003">
    <property type="protein sequence ID" value="KAF6369847.1"/>
    <property type="molecule type" value="Genomic_DNA"/>
</dbReference>
<evidence type="ECO:0000256" key="1">
    <source>
        <dbReference type="SAM" id="MobiDB-lite"/>
    </source>
</evidence>